<dbReference type="SUPFAM" id="SSF53335">
    <property type="entry name" value="S-adenosyl-L-methionine-dependent methyltransferases"/>
    <property type="match status" value="1"/>
</dbReference>
<proteinExistence type="predicted"/>
<gene>
    <name evidence="1" type="ORF">UFOPK2659_00906</name>
    <name evidence="2" type="ORF">UFOPK4209_00113</name>
</gene>
<dbReference type="EMBL" id="CAEZYJ010000140">
    <property type="protein sequence ID" value="CAB4724948.1"/>
    <property type="molecule type" value="Genomic_DNA"/>
</dbReference>
<dbReference type="InterPro" id="IPR029063">
    <property type="entry name" value="SAM-dependent_MTases_sf"/>
</dbReference>
<sequence>MRYPLFDRLELLKIGYAKGVSLSWLSQQNNFFAMNLRELIDQKLIPNTCEKYFDEGYSVWEQQVALNNKKIASERWNSEAMLCQLIYSLIRAKELKLVVETGVANGISTGVALSALDHTGGVLHSFDVLAGCAELFPNAKNWHFHLLNLKKAPDELADTVKNIPETDLWIHDADHGTTWQRMEFALATQKLKVGGLLISDDADASPAWGEMSKKLTHQSAILLDRRKIIGITPKLG</sequence>
<organism evidence="1">
    <name type="scientific">freshwater metagenome</name>
    <dbReference type="NCBI Taxonomy" id="449393"/>
    <lineage>
        <taxon>unclassified sequences</taxon>
        <taxon>metagenomes</taxon>
        <taxon>ecological metagenomes</taxon>
    </lineage>
</organism>
<evidence type="ECO:0000313" key="2">
    <source>
        <dbReference type="EMBL" id="CAB5033964.1"/>
    </source>
</evidence>
<evidence type="ECO:0000313" key="1">
    <source>
        <dbReference type="EMBL" id="CAB4724948.1"/>
    </source>
</evidence>
<dbReference type="EMBL" id="CAFBPY010000009">
    <property type="protein sequence ID" value="CAB5033964.1"/>
    <property type="molecule type" value="Genomic_DNA"/>
</dbReference>
<accession>A0A6J6RRE0</accession>
<protein>
    <submittedName>
        <fullName evidence="1">Unannotated protein</fullName>
    </submittedName>
</protein>
<reference evidence="1" key="1">
    <citation type="submission" date="2020-05" db="EMBL/GenBank/DDBJ databases">
        <authorList>
            <person name="Chiriac C."/>
            <person name="Salcher M."/>
            <person name="Ghai R."/>
            <person name="Kavagutti S V."/>
        </authorList>
    </citation>
    <scope>NUCLEOTIDE SEQUENCE</scope>
</reference>
<name>A0A6J6RRE0_9ZZZZ</name>
<dbReference type="AlphaFoldDB" id="A0A6J6RRE0"/>
<dbReference type="Pfam" id="PF13578">
    <property type="entry name" value="Methyltransf_24"/>
    <property type="match status" value="1"/>
</dbReference>
<dbReference type="Gene3D" id="3.40.50.150">
    <property type="entry name" value="Vaccinia Virus protein VP39"/>
    <property type="match status" value="1"/>
</dbReference>